<keyword evidence="2" id="KW-1185">Reference proteome</keyword>
<dbReference type="EMBL" id="OU895878">
    <property type="protein sequence ID" value="CAG9805817.1"/>
    <property type="molecule type" value="Genomic_DNA"/>
</dbReference>
<organism evidence="1 2">
    <name type="scientific">Chironomus riparius</name>
    <dbReference type="NCBI Taxonomy" id="315576"/>
    <lineage>
        <taxon>Eukaryota</taxon>
        <taxon>Metazoa</taxon>
        <taxon>Ecdysozoa</taxon>
        <taxon>Arthropoda</taxon>
        <taxon>Hexapoda</taxon>
        <taxon>Insecta</taxon>
        <taxon>Pterygota</taxon>
        <taxon>Neoptera</taxon>
        <taxon>Endopterygota</taxon>
        <taxon>Diptera</taxon>
        <taxon>Nematocera</taxon>
        <taxon>Chironomoidea</taxon>
        <taxon>Chironomidae</taxon>
        <taxon>Chironominae</taxon>
        <taxon>Chironomus</taxon>
    </lineage>
</organism>
<evidence type="ECO:0000313" key="2">
    <source>
        <dbReference type="Proteomes" id="UP001153620"/>
    </source>
</evidence>
<sequence length="42" mass="5045">MMILRITIHAGPITQQFSRELQQQLVVQLTMFYFYLLKISFP</sequence>
<accession>A0A9N9RY81</accession>
<proteinExistence type="predicted"/>
<gene>
    <name evidence="1" type="ORF">CHIRRI_LOCUS8685</name>
</gene>
<name>A0A9N9RY81_9DIPT</name>
<reference evidence="1" key="2">
    <citation type="submission" date="2022-10" db="EMBL/GenBank/DDBJ databases">
        <authorList>
            <consortium name="ENA_rothamsted_submissions"/>
            <consortium name="culmorum"/>
            <person name="King R."/>
        </authorList>
    </citation>
    <scope>NUCLEOTIDE SEQUENCE</scope>
</reference>
<protein>
    <submittedName>
        <fullName evidence="1">Uncharacterized protein</fullName>
    </submittedName>
</protein>
<dbReference type="AlphaFoldDB" id="A0A9N9RY81"/>
<reference evidence="1" key="1">
    <citation type="submission" date="2022-01" db="EMBL/GenBank/DDBJ databases">
        <authorList>
            <person name="King R."/>
        </authorList>
    </citation>
    <scope>NUCLEOTIDE SEQUENCE</scope>
</reference>
<evidence type="ECO:0000313" key="1">
    <source>
        <dbReference type="EMBL" id="CAG9805817.1"/>
    </source>
</evidence>
<dbReference type="Proteomes" id="UP001153620">
    <property type="component" value="Chromosome 2"/>
</dbReference>